<dbReference type="SUPFAM" id="SSF81837">
    <property type="entry name" value="BEACH domain"/>
    <property type="match status" value="1"/>
</dbReference>
<dbReference type="InterPro" id="IPR050865">
    <property type="entry name" value="BEACH_Domain"/>
</dbReference>
<dbReference type="PANTHER" id="PTHR13743">
    <property type="entry name" value="BEIGE/BEACH-RELATED"/>
    <property type="match status" value="1"/>
</dbReference>
<dbReference type="InterPro" id="IPR015943">
    <property type="entry name" value="WD40/YVTN_repeat-like_dom_sf"/>
</dbReference>
<dbReference type="RefSeq" id="XP_068361537.1">
    <property type="nucleotide sequence ID" value="XM_068503002.1"/>
</dbReference>
<dbReference type="EMBL" id="MLAK01000669">
    <property type="protein sequence ID" value="OHT08401.1"/>
    <property type="molecule type" value="Genomic_DNA"/>
</dbReference>
<comment type="caution">
    <text evidence="2">The sequence shown here is derived from an EMBL/GenBank/DDBJ whole genome shotgun (WGS) entry which is preliminary data.</text>
</comment>
<name>A0A1J4KAD8_9EUKA</name>
<evidence type="ECO:0000313" key="3">
    <source>
        <dbReference type="Proteomes" id="UP000179807"/>
    </source>
</evidence>
<dbReference type="SMART" id="SM01026">
    <property type="entry name" value="Beach"/>
    <property type="match status" value="1"/>
</dbReference>
<dbReference type="InterPro" id="IPR036372">
    <property type="entry name" value="BEACH_dom_sf"/>
</dbReference>
<dbReference type="InterPro" id="IPR000409">
    <property type="entry name" value="BEACH_dom"/>
</dbReference>
<keyword evidence="3" id="KW-1185">Reference proteome</keyword>
<proteinExistence type="predicted"/>
<accession>A0A1J4KAD8</accession>
<organism evidence="2 3">
    <name type="scientific">Tritrichomonas foetus</name>
    <dbReference type="NCBI Taxonomy" id="1144522"/>
    <lineage>
        <taxon>Eukaryota</taxon>
        <taxon>Metamonada</taxon>
        <taxon>Parabasalia</taxon>
        <taxon>Tritrichomonadida</taxon>
        <taxon>Tritrichomonadidae</taxon>
        <taxon>Tritrichomonas</taxon>
    </lineage>
</organism>
<dbReference type="PROSITE" id="PS50197">
    <property type="entry name" value="BEACH"/>
    <property type="match status" value="1"/>
</dbReference>
<feature type="domain" description="BEACH" evidence="1">
    <location>
        <begin position="811"/>
        <end position="1107"/>
    </location>
</feature>
<evidence type="ECO:0000313" key="2">
    <source>
        <dbReference type="EMBL" id="OHT08401.1"/>
    </source>
</evidence>
<dbReference type="InterPro" id="IPR031570">
    <property type="entry name" value="NBEA/BDCP_DUF4704"/>
</dbReference>
<dbReference type="InterPro" id="IPR036322">
    <property type="entry name" value="WD40_repeat_dom_sf"/>
</dbReference>
<dbReference type="Pfam" id="PF02138">
    <property type="entry name" value="Beach"/>
    <property type="match status" value="1"/>
</dbReference>
<dbReference type="OrthoDB" id="26681at2759"/>
<dbReference type="SUPFAM" id="SSF50978">
    <property type="entry name" value="WD40 repeat-like"/>
    <property type="match status" value="1"/>
</dbReference>
<reference evidence="2" key="1">
    <citation type="submission" date="2016-10" db="EMBL/GenBank/DDBJ databases">
        <authorList>
            <person name="Benchimol M."/>
            <person name="Almeida L.G."/>
            <person name="Vasconcelos A.T."/>
            <person name="Perreira-Neves A."/>
            <person name="Rosa I.A."/>
            <person name="Tasca T."/>
            <person name="Bogo M.R."/>
            <person name="de Souza W."/>
        </authorList>
    </citation>
    <scope>NUCLEOTIDE SEQUENCE [LARGE SCALE GENOMIC DNA]</scope>
    <source>
        <strain evidence="2">K</strain>
    </source>
</reference>
<dbReference type="PANTHER" id="PTHR13743:SF161">
    <property type="entry name" value="BEIGE_BEACH DOMAIN CONTAINING PROTEIN"/>
    <property type="match status" value="1"/>
</dbReference>
<gene>
    <name evidence="2" type="ORF">TRFO_23175</name>
</gene>
<dbReference type="SUPFAM" id="SSF50729">
    <property type="entry name" value="PH domain-like"/>
    <property type="match status" value="1"/>
</dbReference>
<dbReference type="VEuPathDB" id="TrichDB:TRFO_23175"/>
<dbReference type="Gene3D" id="1.10.1540.10">
    <property type="entry name" value="BEACH domain"/>
    <property type="match status" value="1"/>
</dbReference>
<protein>
    <recommendedName>
        <fullName evidence="1">BEACH domain-containing protein</fullName>
    </recommendedName>
</protein>
<dbReference type="Pfam" id="PF15787">
    <property type="entry name" value="DUF4704"/>
    <property type="match status" value="1"/>
</dbReference>
<dbReference type="Gene3D" id="2.130.10.10">
    <property type="entry name" value="YVTN repeat-like/Quinoprotein amine dehydrogenase"/>
    <property type="match status" value="1"/>
</dbReference>
<dbReference type="Proteomes" id="UP000179807">
    <property type="component" value="Unassembled WGS sequence"/>
</dbReference>
<dbReference type="GeneID" id="94837706"/>
<sequence length="1417" mass="164420">MNIFTTLKNLLKDSVELQKQMLEINGFHLIAHFLRNIDPKRINISVWNNIESFENICLLKELLKSFYDSIIINFKPWLDANDEVLFLVIKKWIQIDVKLFISCLTFPAFCHVIYHQFHDRKISNVTIKNNIVHLLLNVSKLFSEKEMSILCQLVGKMATDVTSALSMLQTVRVITTDNPNLHSIAVNVMVNDERLMHSRNPEILCGIIQLFAQNDLNYIAILLRRQIEFQRDYIEIDVFLSYLCAALVGKSSNTLEDLFYLDISKHTISPPLIPFVLAFSFQASTNQIEKVTNFLLQILSDKECLHFIANSIDSLTLFLLISYSIVLSNRLVKCLVDIITTNIMLFSDAYLIYDILAEDLGHDLHDYQNAISCSVLLKILENKQETSPVDISQIIDIVVNSMCYGVNRSVFDILKNVNTFEPKEKERRSSYIIPPQTSQILRESRERRSSFTQSPEMFIQLSYIIQKKFALNNMFEKLKNNCFKNQKVKYGLVYKKESTTFIWADTKTAELLMQFFDDPNLKPISSAQLCVILCFLCHSHFVSSSKKICYYLNLVAEKYDIGCSFITPLLVEVSSHIEDFTAAELFLAKFQSEIGLSSEFYESATQVMESFVNSLHPISNISCKLGKLFNFEFDPLNIMNIDSYFLDLQQKDLTRNTLREKMYRKLRPIYTDVHRRYNLIDNHFRPYLLINTERFNFELIDSPIVEEHLTNEIWSARCQRCKLDIKIDGFFIITENGIRFSTTKGKSIFILKSNVRCVFWNYYHHKPLSFTFITRKGKSFLFKFDEDIKREDVVANLKKVEMINCSFFQENEPSIEIGRLELTQRWRKREISNFDYILWLNMLSGRTFLDSESYPIFPFIFASYENQCNIRDFSRNISIYLSKENAKQLRERRMSDLDPYRSFLFSQAFSTSELIKKFLGSISQFHCETYFTSYKEIFERITEGKLQCELPPEFFFMPEIFEKWKEFPKYAPNASVFMMKNLKALETEEVSMTLHKWIDIIWGASQNLNCMYDPDLSSTVWDFYKLNNVSLNKPDTELNYKSNKFGNLGRSRNTNNKSNKKILNANSKDKDQCNNHFSVERITEIEQKLKEKGQLPKKLFAGPHPARGTCIIPHTENLSFKLENNSGVLAIGTNQENSKGRNAEIFFFHKNEKISICNLKQTNKIKSTKIPIDKSTSFEFINFFQSHLCFVPIGINKPLCYDITTKTLYANNSESPHLCGVSCMDSLSNFFVTGSYDSSIVSWSKNSNTKTILPLKTLLAHRKPIKQIKIQEEMRVLLSIDETGLLSISIFPFLKLIKSIQTGILNVDFIEMTRNSIICFKGSEAKNFTANGTENGRRNFGFDVVCECSIESRKRTDIVAISTSLNEIITINAISLQAISLLEHHWCLIIRMKYSQELDSLFCTTEDNEVLIIPISE</sequence>
<evidence type="ECO:0000259" key="1">
    <source>
        <dbReference type="PROSITE" id="PS50197"/>
    </source>
</evidence>